<organism evidence="1">
    <name type="scientific">Anguilla anguilla</name>
    <name type="common">European freshwater eel</name>
    <name type="synonym">Muraena anguilla</name>
    <dbReference type="NCBI Taxonomy" id="7936"/>
    <lineage>
        <taxon>Eukaryota</taxon>
        <taxon>Metazoa</taxon>
        <taxon>Chordata</taxon>
        <taxon>Craniata</taxon>
        <taxon>Vertebrata</taxon>
        <taxon>Euteleostomi</taxon>
        <taxon>Actinopterygii</taxon>
        <taxon>Neopterygii</taxon>
        <taxon>Teleostei</taxon>
        <taxon>Anguilliformes</taxon>
        <taxon>Anguillidae</taxon>
        <taxon>Anguilla</taxon>
    </lineage>
</organism>
<dbReference type="EMBL" id="GBXM01022271">
    <property type="protein sequence ID" value="JAH86306.1"/>
    <property type="molecule type" value="Transcribed_RNA"/>
</dbReference>
<protein>
    <submittedName>
        <fullName evidence="1">Uncharacterized protein</fullName>
    </submittedName>
</protein>
<evidence type="ECO:0000313" key="1">
    <source>
        <dbReference type="EMBL" id="JAH86306.1"/>
    </source>
</evidence>
<name>A0A0E9W7N7_ANGAN</name>
<dbReference type="AlphaFoldDB" id="A0A0E9W7N7"/>
<sequence length="29" mass="3695">MNFDFQRLRREIDPKLLPFFCLRFYICRG</sequence>
<reference evidence="1" key="1">
    <citation type="submission" date="2014-11" db="EMBL/GenBank/DDBJ databases">
        <authorList>
            <person name="Amaro Gonzalez C."/>
        </authorList>
    </citation>
    <scope>NUCLEOTIDE SEQUENCE</scope>
</reference>
<accession>A0A0E9W7N7</accession>
<reference evidence="1" key="2">
    <citation type="journal article" date="2015" name="Fish Shellfish Immunol.">
        <title>Early steps in the European eel (Anguilla anguilla)-Vibrio vulnificus interaction in the gills: Role of the RtxA13 toxin.</title>
        <authorList>
            <person name="Callol A."/>
            <person name="Pajuelo D."/>
            <person name="Ebbesson L."/>
            <person name="Teles M."/>
            <person name="MacKenzie S."/>
            <person name="Amaro C."/>
        </authorList>
    </citation>
    <scope>NUCLEOTIDE SEQUENCE</scope>
</reference>
<proteinExistence type="predicted"/>